<keyword evidence="12" id="KW-0963">Cytoplasm</keyword>
<feature type="region of interest" description="Disordered" evidence="14">
    <location>
        <begin position="981"/>
        <end position="1117"/>
    </location>
</feature>
<name>A0A4T0H8G8_WALIC</name>
<dbReference type="SUPFAM" id="SSF64153">
    <property type="entry name" value="YjeF N-terminal domain-like"/>
    <property type="match status" value="1"/>
</dbReference>
<feature type="compositionally biased region" description="Polar residues" evidence="14">
    <location>
        <begin position="723"/>
        <end position="736"/>
    </location>
</feature>
<feature type="binding site" evidence="12">
    <location>
        <begin position="367"/>
        <end position="371"/>
    </location>
    <ligand>
        <name>(6S)-NADPHX</name>
        <dbReference type="ChEBI" id="CHEBI:64076"/>
    </ligand>
</feature>
<evidence type="ECO:0000256" key="3">
    <source>
        <dbReference type="ARBA" id="ARBA00012228"/>
    </source>
</evidence>
<keyword evidence="6 12" id="KW-0479">Metal-binding</keyword>
<keyword evidence="5" id="KW-0808">Transferase</keyword>
<feature type="compositionally biased region" description="Polar residues" evidence="14">
    <location>
        <begin position="777"/>
        <end position="793"/>
    </location>
</feature>
<dbReference type="EMBL" id="SPOF01000022">
    <property type="protein sequence ID" value="TIB11740.1"/>
    <property type="molecule type" value="Genomic_DNA"/>
</dbReference>
<feature type="compositionally biased region" description="Basic and acidic residues" evidence="14">
    <location>
        <begin position="880"/>
        <end position="911"/>
    </location>
</feature>
<feature type="binding site" evidence="12">
    <location>
        <position position="431"/>
    </location>
    <ligand>
        <name>K(+)</name>
        <dbReference type="ChEBI" id="CHEBI:29103"/>
    </ligand>
</feature>
<evidence type="ECO:0000256" key="13">
    <source>
        <dbReference type="PROSITE-ProRule" id="PRU00333"/>
    </source>
</evidence>
<evidence type="ECO:0000259" key="16">
    <source>
        <dbReference type="PROSITE" id="PS51385"/>
    </source>
</evidence>
<comment type="caution">
    <text evidence="12 13">Lacks conserved residue(s) required for the propagation of feature annotation.</text>
</comment>
<evidence type="ECO:0000256" key="2">
    <source>
        <dbReference type="ARBA" id="ARBA00000909"/>
    </source>
</evidence>
<comment type="catalytic activity">
    <reaction evidence="2 12">
        <text>(6R)-NADPHX = (6S)-NADPHX</text>
        <dbReference type="Rhea" id="RHEA:32227"/>
        <dbReference type="ChEBI" id="CHEBI:64076"/>
        <dbReference type="ChEBI" id="CHEBI:64077"/>
        <dbReference type="EC" id="5.1.99.6"/>
    </reaction>
</comment>
<evidence type="ECO:0000256" key="6">
    <source>
        <dbReference type="ARBA" id="ARBA00022723"/>
    </source>
</evidence>
<feature type="compositionally biased region" description="Polar residues" evidence="14">
    <location>
        <begin position="919"/>
        <end position="929"/>
    </location>
</feature>
<evidence type="ECO:0000256" key="1">
    <source>
        <dbReference type="ARBA" id="ARBA00000013"/>
    </source>
</evidence>
<dbReference type="GO" id="GO:0000166">
    <property type="term" value="F:nucleotide binding"/>
    <property type="evidence" value="ECO:0007669"/>
    <property type="project" value="UniProtKB-KW"/>
</dbReference>
<comment type="caution">
    <text evidence="17">The sequence shown here is derived from an EMBL/GenBank/DDBJ whole genome shotgun (WGS) entry which is preliminary data.</text>
</comment>
<feature type="compositionally biased region" description="Basic and acidic residues" evidence="14">
    <location>
        <begin position="1026"/>
        <end position="1035"/>
    </location>
</feature>
<dbReference type="InterPro" id="IPR032976">
    <property type="entry name" value="YJEFN_prot_NAXE-like"/>
</dbReference>
<comment type="similarity">
    <text evidence="12">Belongs to the NnrE/AIBP family.</text>
</comment>
<evidence type="ECO:0000313" key="17">
    <source>
        <dbReference type="EMBL" id="TIB11740.1"/>
    </source>
</evidence>
<dbReference type="PANTHER" id="PTHR13232">
    <property type="entry name" value="NAD(P)H-HYDRATE EPIMERASE"/>
    <property type="match status" value="1"/>
</dbReference>
<feature type="binding site" evidence="12">
    <location>
        <begin position="435"/>
        <end position="441"/>
    </location>
    <ligand>
        <name>(6S)-NADPHX</name>
        <dbReference type="ChEBI" id="CHEBI:64076"/>
    </ligand>
</feature>
<feature type="compositionally biased region" description="Polar residues" evidence="14">
    <location>
        <begin position="1047"/>
        <end position="1059"/>
    </location>
</feature>
<keyword evidence="7 12" id="KW-0547">Nucleotide-binding</keyword>
<dbReference type="Pfam" id="PF02574">
    <property type="entry name" value="S-methyl_trans"/>
    <property type="match status" value="1"/>
</dbReference>
<keyword evidence="9 12" id="KW-0630">Potassium</keyword>
<feature type="binding site" evidence="12">
    <location>
        <position position="464"/>
    </location>
    <ligand>
        <name>(6S)-NADPHX</name>
        <dbReference type="ChEBI" id="CHEBI:64076"/>
    </ligand>
</feature>
<dbReference type="PANTHER" id="PTHR13232:SF10">
    <property type="entry name" value="NAD(P)H-HYDRATE EPIMERASE"/>
    <property type="match status" value="1"/>
</dbReference>
<proteinExistence type="inferred from homology"/>
<feature type="region of interest" description="Disordered" evidence="14">
    <location>
        <begin position="1411"/>
        <end position="1430"/>
    </location>
</feature>
<feature type="region of interest" description="Disordered" evidence="14">
    <location>
        <begin position="610"/>
        <end position="942"/>
    </location>
</feature>
<dbReference type="InterPro" id="IPR003726">
    <property type="entry name" value="HCY_dom"/>
</dbReference>
<evidence type="ECO:0000256" key="14">
    <source>
        <dbReference type="SAM" id="MobiDB-lite"/>
    </source>
</evidence>
<comment type="subcellular location">
    <subcellularLocation>
        <location evidence="12">Cytoplasm</location>
    </subcellularLocation>
    <subcellularLocation>
        <location evidence="12">Mitochondrion</location>
    </subcellularLocation>
</comment>
<dbReference type="InterPro" id="IPR004443">
    <property type="entry name" value="YjeF_N_dom"/>
</dbReference>
<dbReference type="Gene3D" id="3.20.20.330">
    <property type="entry name" value="Homocysteine-binding-like domain"/>
    <property type="match status" value="1"/>
</dbReference>
<reference evidence="17 18" key="1">
    <citation type="submission" date="2019-03" db="EMBL/GenBank/DDBJ databases">
        <title>Sequencing 23 genomes of Wallemia ichthyophaga.</title>
        <authorList>
            <person name="Gostincar C."/>
        </authorList>
    </citation>
    <scope>NUCLEOTIDE SEQUENCE [LARGE SCALE GENOMIC DNA]</scope>
    <source>
        <strain evidence="17 18">EXF-8621</strain>
    </source>
</reference>
<feature type="compositionally biased region" description="Low complexity" evidence="14">
    <location>
        <begin position="676"/>
        <end position="687"/>
    </location>
</feature>
<comment type="catalytic activity">
    <reaction evidence="1 12">
        <text>(6R)-NADHX = (6S)-NADHX</text>
        <dbReference type="Rhea" id="RHEA:32215"/>
        <dbReference type="ChEBI" id="CHEBI:64074"/>
        <dbReference type="ChEBI" id="CHEBI:64075"/>
        <dbReference type="EC" id="5.1.99.6"/>
    </reaction>
</comment>
<feature type="compositionally biased region" description="Basic and acidic residues" evidence="14">
    <location>
        <begin position="625"/>
        <end position="635"/>
    </location>
</feature>
<keyword evidence="11 12" id="KW-0413">Isomerase</keyword>
<evidence type="ECO:0000256" key="8">
    <source>
        <dbReference type="ARBA" id="ARBA00022857"/>
    </source>
</evidence>
<evidence type="ECO:0000256" key="10">
    <source>
        <dbReference type="ARBA" id="ARBA00023027"/>
    </source>
</evidence>
<keyword evidence="4" id="KW-0489">Methyltransferase</keyword>
<keyword evidence="12" id="KW-0496">Mitochondrion</keyword>
<evidence type="ECO:0000256" key="4">
    <source>
        <dbReference type="ARBA" id="ARBA00022603"/>
    </source>
</evidence>
<keyword evidence="8" id="KW-0521">NADP</keyword>
<evidence type="ECO:0000256" key="5">
    <source>
        <dbReference type="ARBA" id="ARBA00022679"/>
    </source>
</evidence>
<sequence length="1665" mass="184466">MILDSGTFTQQEEDHGRCLNSRLWSAAALLHAPDSVEEVHAKYLVHADIVETCTYQLREKEFQSVELAVEAANKAVTLARSAMHTHPNKFLAYALGPYAVAQAVGSEYTGRHNQQHEHNHGSSYNENVKLFHLRRLQVVKAVATLTVLIYSYSKPSRCFLNIAPLRISLVFPDGTLPGANIFSESCSTMEDVIDTVFGYDSAGVAAVGINCTKPRYLQGLVRALDVGLRKFNLTRKPKLTIQPDGGLSYNAQTRGWELPSSTDDSEQVEKWARLVADAAAVVINDTTSPFSGIVAGGCFKIVVHHIERLRNACSARAQNLDQDLMGEGGYTLEQLMELAGLACAQTVQRLYPSHTHKQVLVAAGPGNQGGDGLVAARHLSLFGYKALLFYPKPSKNQFVQQLDKQLDHFSVQRIQAEDFEGALHQSTVVLDAIFGFSFKGDPRPPFDGPIAALKDSDRPIVSVDIPSAWDVEKGNVNGKSFTPAALLSLTAPKLGTRSFTGTHYLGGRFVPQHAGALLSPQRPPHTAMSTDDALFQPQRTRARYQLEELLAKAERSATHEAGKTTNTSTQRPRYRDFSSQLNDATIYDPEPLVFPNSTLHSQSHLGGLSVSGFDVDEDADAGDEAQARDGQRAEIDADGEGSEAGTIFSDSVATNTSPRPSTPPPLTATDNEETPLKASLSALSRPPSQRPSPAPFGRSQSVPVETEAEAEADADTHMYPQPHSHSQPASTSPHSNHSSHKTSPILANVSTPFRNRMRYNRTRPSFAPQTKPPSPPETQTRSAPTLLSSTTPKVSPPRRRSYMHNENLNHDHNRHQDDNYDYADSSSSSGSSTSLPQVDTGSLENSPAKATPPPPVRPRWSFGGRRSLRSGIREQNGANKWRDIEEPIKGEHGERVEHDEPEKSEKPEHSHQPSLIKDTANTQSSPQNHSKSFKSSFKAGANTASKSVSFVNGLGVHDDILDDSEDFINGAHDALVQLEHNAENEMKQSPRKNSESLREIKKIPRKVTEESDIMGVSAPQSATDSATDKLPDNSPDKSNSFDRYLQKHSNNNLGNSTHLSAGDLARDIPNYSIMKTPQPPGFYPMTPAHIPRNRQSTPVKGDSGAEEGADNSSAEFDVTKLEDNLDLSLARNSMLKTPQAPGFYPMTPAQVYKTSPISSNDSFDVVDEDDQVDQGSRGKEERKAAPDASLFVALSDIEEALKSTAADVERRKKERQPQTQTQNKILDVFRSDKSGEGMAKKAHTRTNDALAAYNQYTHRDTNPPSAASRRQIRRANAANVTNQRFSRVNTFNLIVLATQLIAGYLILQHVYNTLFNSFLTNYFDPLNPDIYCTHCGLSGELKRPTTWKKHYRDDVKRSERYPSDPRYVEACHRNKHPERYTPGVKVTQKENKQPHGDVAPSCKIRISPRRHWNGHKQIPGPSQLNKNHSREDNLEAPSLFPNPVDAIHNQPNSYAYPPNVAIAPPPFHCAPIPPLPPLIHTRSSTPPEETPRRASLSRMYEVLGPLKRNSAPFLQSESEDALDPLNHEKDIAREVLRRHGLEDYDIQHDWPRWSMLKLHKAHLTTVVHSLSSPDTSSRFVQFENLRENRSIGYAEVVWFSEFRYDEGNNAFSSSQSRIPDSRDLLNCYCRVYSAIELFKACLVDFLPVLDPSANPALNHFWVERH</sequence>
<dbReference type="PROSITE" id="PS50970">
    <property type="entry name" value="HCY"/>
    <property type="match status" value="1"/>
</dbReference>
<dbReference type="Gene3D" id="3.40.50.10260">
    <property type="entry name" value="YjeF N-terminal domain"/>
    <property type="match status" value="1"/>
</dbReference>
<dbReference type="Pfam" id="PF03853">
    <property type="entry name" value="YjeF_N"/>
    <property type="match status" value="1"/>
</dbReference>
<feature type="binding site" evidence="12">
    <location>
        <position position="467"/>
    </location>
    <ligand>
        <name>K(+)</name>
        <dbReference type="ChEBI" id="CHEBI:29103"/>
    </ligand>
</feature>
<organism evidence="17 18">
    <name type="scientific">Wallemia ichthyophaga</name>
    <dbReference type="NCBI Taxonomy" id="245174"/>
    <lineage>
        <taxon>Eukaryota</taxon>
        <taxon>Fungi</taxon>
        <taxon>Dikarya</taxon>
        <taxon>Basidiomycota</taxon>
        <taxon>Wallemiomycotina</taxon>
        <taxon>Wallemiomycetes</taxon>
        <taxon>Wallemiales</taxon>
        <taxon>Wallemiaceae</taxon>
        <taxon>Wallemia</taxon>
    </lineage>
</organism>
<evidence type="ECO:0000313" key="18">
    <source>
        <dbReference type="Proteomes" id="UP000306954"/>
    </source>
</evidence>
<feature type="region of interest" description="Disordered" evidence="14">
    <location>
        <begin position="1154"/>
        <end position="1185"/>
    </location>
</feature>
<dbReference type="NCBIfam" id="TIGR00197">
    <property type="entry name" value="yjeF_nterm"/>
    <property type="match status" value="1"/>
</dbReference>
<dbReference type="GO" id="GO:0046872">
    <property type="term" value="F:metal ion binding"/>
    <property type="evidence" value="ECO:0007669"/>
    <property type="project" value="UniProtKB-KW"/>
</dbReference>
<dbReference type="GO" id="GO:0005739">
    <property type="term" value="C:mitochondrion"/>
    <property type="evidence" value="ECO:0007669"/>
    <property type="project" value="UniProtKB-SubCell"/>
</dbReference>
<dbReference type="Proteomes" id="UP000306954">
    <property type="component" value="Unassembled WGS sequence"/>
</dbReference>
<comment type="cofactor">
    <cofactor evidence="12">
        <name>K(+)</name>
        <dbReference type="ChEBI" id="CHEBI:29103"/>
    </cofactor>
    <text evidence="12">Binds 1 potassium ion per subunit.</text>
</comment>
<dbReference type="PROSITE" id="PS51385">
    <property type="entry name" value="YJEF_N"/>
    <property type="match status" value="1"/>
</dbReference>
<dbReference type="EC" id="5.1.99.6" evidence="3 12"/>
<feature type="region of interest" description="Disordered" evidence="14">
    <location>
        <begin position="1377"/>
        <end position="1401"/>
    </location>
</feature>
<feature type="domain" description="Hcy-binding" evidence="15">
    <location>
        <begin position="1"/>
        <end position="313"/>
    </location>
</feature>
<dbReference type="GO" id="GO:0008168">
    <property type="term" value="F:methyltransferase activity"/>
    <property type="evidence" value="ECO:0007669"/>
    <property type="project" value="UniProtKB-KW"/>
</dbReference>
<protein>
    <recommendedName>
        <fullName evidence="3 12">NAD(P)H-hydrate epimerase</fullName>
        <ecNumber evidence="3 12">5.1.99.6</ecNumber>
    </recommendedName>
    <alternativeName>
        <fullName evidence="12">NAD(P)HX epimerase</fullName>
    </alternativeName>
</protein>
<keyword evidence="10 12" id="KW-0520">NAD</keyword>
<feature type="domain" description="YjeF N-terminal" evidence="16">
    <location>
        <begin position="317"/>
        <end position="522"/>
    </location>
</feature>
<evidence type="ECO:0000256" key="12">
    <source>
        <dbReference type="HAMAP-Rule" id="MF_03159"/>
    </source>
</evidence>
<accession>A0A4T0H8G8</accession>
<comment type="function">
    <text evidence="12">Catalyzes the epimerization of the S- and R-forms of NAD(P)HX, a damaged form of NAD(P)H that is a result of enzymatic or heat-dependent hydration. This is a prerequisite for the S-specific NAD(P)H-hydrate dehydratase to allow the repair of both epimers of NAD(P)HX.</text>
</comment>
<dbReference type="InterPro" id="IPR036589">
    <property type="entry name" value="HCY_dom_sf"/>
</dbReference>
<dbReference type="HAMAP" id="MF_01966">
    <property type="entry name" value="NADHX_epimerase"/>
    <property type="match status" value="1"/>
</dbReference>
<dbReference type="GO" id="GO:0032259">
    <property type="term" value="P:methylation"/>
    <property type="evidence" value="ECO:0007669"/>
    <property type="project" value="UniProtKB-KW"/>
</dbReference>
<feature type="compositionally biased region" description="Basic and acidic residues" evidence="14">
    <location>
        <begin position="981"/>
        <end position="1009"/>
    </location>
</feature>
<feature type="binding site" evidence="12">
    <location>
        <position position="368"/>
    </location>
    <ligand>
        <name>K(+)</name>
        <dbReference type="ChEBI" id="CHEBI:29103"/>
    </ligand>
</feature>
<feature type="compositionally biased region" description="Basic and acidic residues" evidence="14">
    <location>
        <begin position="1176"/>
        <end position="1185"/>
    </location>
</feature>
<dbReference type="SUPFAM" id="SSF82282">
    <property type="entry name" value="Homocysteine S-methyltransferase"/>
    <property type="match status" value="1"/>
</dbReference>
<feature type="compositionally biased region" description="Polar residues" evidence="14">
    <location>
        <begin position="835"/>
        <end position="845"/>
    </location>
</feature>
<dbReference type="GO" id="GO:0052856">
    <property type="term" value="F:NAD(P)HX epimerase activity"/>
    <property type="evidence" value="ECO:0007669"/>
    <property type="project" value="UniProtKB-UniRule"/>
</dbReference>
<feature type="region of interest" description="Disordered" evidence="14">
    <location>
        <begin position="554"/>
        <end position="575"/>
    </location>
</feature>
<evidence type="ECO:0000256" key="7">
    <source>
        <dbReference type="ARBA" id="ARBA00022741"/>
    </source>
</evidence>
<dbReference type="InterPro" id="IPR036652">
    <property type="entry name" value="YjeF_N_dom_sf"/>
</dbReference>
<gene>
    <name evidence="17" type="ORF">E3P90_02352</name>
</gene>
<feature type="compositionally biased region" description="Polar residues" evidence="14">
    <location>
        <begin position="563"/>
        <end position="575"/>
    </location>
</feature>
<evidence type="ECO:0000256" key="11">
    <source>
        <dbReference type="ARBA" id="ARBA00023235"/>
    </source>
</evidence>
<evidence type="ECO:0000259" key="15">
    <source>
        <dbReference type="PROSITE" id="PS50970"/>
    </source>
</evidence>
<evidence type="ECO:0000256" key="9">
    <source>
        <dbReference type="ARBA" id="ARBA00022958"/>
    </source>
</evidence>
<feature type="compositionally biased region" description="Low complexity" evidence="14">
    <location>
        <begin position="825"/>
        <end position="834"/>
    </location>
</feature>
<feature type="compositionally biased region" description="Basic and acidic residues" evidence="14">
    <location>
        <begin position="807"/>
        <end position="818"/>
    </location>
</feature>
<feature type="compositionally biased region" description="Acidic residues" evidence="14">
    <location>
        <begin position="614"/>
        <end position="623"/>
    </location>
</feature>